<evidence type="ECO:0000313" key="16">
    <source>
        <dbReference type="Proteomes" id="UP000095228"/>
    </source>
</evidence>
<keyword evidence="3 10" id="KW-1134">Transmembrane beta strand</keyword>
<evidence type="ECO:0000259" key="14">
    <source>
        <dbReference type="Pfam" id="PF07715"/>
    </source>
</evidence>
<dbReference type="PROSITE" id="PS52016">
    <property type="entry name" value="TONB_DEPENDENT_REC_3"/>
    <property type="match status" value="1"/>
</dbReference>
<dbReference type="InterPro" id="IPR012910">
    <property type="entry name" value="Plug_dom"/>
</dbReference>
<evidence type="ECO:0000259" key="13">
    <source>
        <dbReference type="Pfam" id="PF00593"/>
    </source>
</evidence>
<evidence type="ECO:0000256" key="9">
    <source>
        <dbReference type="ARBA" id="ARBA00023237"/>
    </source>
</evidence>
<dbReference type="GO" id="GO:0009279">
    <property type="term" value="C:cell outer membrane"/>
    <property type="evidence" value="ECO:0007669"/>
    <property type="project" value="UniProtKB-SubCell"/>
</dbReference>
<keyword evidence="9 10" id="KW-0998">Cell outer membrane</keyword>
<dbReference type="InterPro" id="IPR036942">
    <property type="entry name" value="Beta-barrel_TonB_sf"/>
</dbReference>
<evidence type="ECO:0000256" key="8">
    <source>
        <dbReference type="ARBA" id="ARBA00023136"/>
    </source>
</evidence>
<dbReference type="RefSeq" id="WP_069960507.1">
    <property type="nucleotide sequence ID" value="NZ_CP016094.1"/>
</dbReference>
<dbReference type="CDD" id="cd01347">
    <property type="entry name" value="ligand_gated_channel"/>
    <property type="match status" value="1"/>
</dbReference>
<dbReference type="Pfam" id="PF00593">
    <property type="entry name" value="TonB_dep_Rec_b-barrel"/>
    <property type="match status" value="1"/>
</dbReference>
<dbReference type="GO" id="GO:0006811">
    <property type="term" value="P:monoatomic ion transport"/>
    <property type="evidence" value="ECO:0007669"/>
    <property type="project" value="UniProtKB-KW"/>
</dbReference>
<dbReference type="SUPFAM" id="SSF56935">
    <property type="entry name" value="Porins"/>
    <property type="match status" value="1"/>
</dbReference>
<evidence type="ECO:0000313" key="15">
    <source>
        <dbReference type="EMBL" id="AOS43118.1"/>
    </source>
</evidence>
<accession>A0A1I7PHN0</accession>
<gene>
    <name evidence="15" type="primary">btuB_1</name>
    <name evidence="15" type="ORF">Verru16b_00159</name>
</gene>
<feature type="domain" description="TonB-dependent receptor-like beta-barrel" evidence="13">
    <location>
        <begin position="226"/>
        <end position="591"/>
    </location>
</feature>
<dbReference type="STRING" id="1838286.Verru16b_00159"/>
<keyword evidence="16" id="KW-1185">Reference proteome</keyword>
<dbReference type="Gene3D" id="2.40.170.20">
    <property type="entry name" value="TonB-dependent receptor, beta-barrel domain"/>
    <property type="match status" value="1"/>
</dbReference>
<dbReference type="Gene3D" id="2.170.130.10">
    <property type="entry name" value="TonB-dependent receptor, plug domain"/>
    <property type="match status" value="1"/>
</dbReference>
<sequence>MQTSLPASLRRLSFLAFAALATGRLAAQESTVVLPDYVTTATRTPAALTTLGTAVESISAAELARMQVLGLNYALAGIPGAPSAASGAPGGVTSLFLRGSNSNQTLFLVDGIRANDPNTDYQATLGGLCLGACDNLEVSHGPQSTLYGGEAVGGVIAIRGQRGRGARRGSVALEAGSFGTIQGAASVQAGDEQGGYTFSLSGGHTDNERANNAFDSASYALRVDRRVSAKVAVGATWRGFIGAYGSPGPAIGWGANDPDNEERESNQLATVFAEFTPAPGFSSKAVLGGQDRRYESFNGTSTTLVKNRRAVLDWQATWTANEAHRVTGGVTAEANHTRNTGFGDINRRQKLLALFVQDEWSPLTNVFLTAGLRSDDHDSFGRATTGKATAAWLSPGSRWKVRASYGTAFRSPSFLDLYGQSSYYVGNPDLEPEKAKGWDAGVDYFFADKQGMLSLTWFDTRISNLVTFDFAAFPSTVQNVGRARTRGLELSGKFTLPGAVEVRVAGAHLDADDVTNGTRLLRRPRLSGSLDVWKRFGAFSAGTGLVVVSDRMDVDAVTFATIAGEDYTVMRVYGAWQASERVTLKARVENLLDEKYDQVHGYPQPGLGAYAGVEWKF</sequence>
<evidence type="ECO:0000256" key="3">
    <source>
        <dbReference type="ARBA" id="ARBA00022452"/>
    </source>
</evidence>
<evidence type="ECO:0000256" key="1">
    <source>
        <dbReference type="ARBA" id="ARBA00004571"/>
    </source>
</evidence>
<dbReference type="InterPro" id="IPR039426">
    <property type="entry name" value="TonB-dep_rcpt-like"/>
</dbReference>
<dbReference type="EMBL" id="CP016094">
    <property type="protein sequence ID" value="AOS43118.1"/>
    <property type="molecule type" value="Genomic_DNA"/>
</dbReference>
<evidence type="ECO:0000256" key="5">
    <source>
        <dbReference type="ARBA" id="ARBA00022729"/>
    </source>
</evidence>
<evidence type="ECO:0000256" key="10">
    <source>
        <dbReference type="PROSITE-ProRule" id="PRU01360"/>
    </source>
</evidence>
<feature type="signal peptide" evidence="12">
    <location>
        <begin position="1"/>
        <end position="18"/>
    </location>
</feature>
<evidence type="ECO:0000256" key="11">
    <source>
        <dbReference type="RuleBase" id="RU003357"/>
    </source>
</evidence>
<keyword evidence="7 11" id="KW-0798">TonB box</keyword>
<keyword evidence="2 10" id="KW-0813">Transport</keyword>
<dbReference type="PANTHER" id="PTHR30069:SF53">
    <property type="entry name" value="COLICIN I RECEPTOR-RELATED"/>
    <property type="match status" value="1"/>
</dbReference>
<organism evidence="15 16">
    <name type="scientific">Lacunisphaera limnophila</name>
    <dbReference type="NCBI Taxonomy" id="1838286"/>
    <lineage>
        <taxon>Bacteria</taxon>
        <taxon>Pseudomonadati</taxon>
        <taxon>Verrucomicrobiota</taxon>
        <taxon>Opitutia</taxon>
        <taxon>Opitutales</taxon>
        <taxon>Opitutaceae</taxon>
        <taxon>Lacunisphaera</taxon>
    </lineage>
</organism>
<feature type="chain" id="PRO_5009304111" evidence="12">
    <location>
        <begin position="19"/>
        <end position="617"/>
    </location>
</feature>
<feature type="domain" description="TonB-dependent receptor plug" evidence="14">
    <location>
        <begin position="52"/>
        <end position="155"/>
    </location>
</feature>
<dbReference type="InterPro" id="IPR000531">
    <property type="entry name" value="Beta-barrel_TonB"/>
</dbReference>
<proteinExistence type="inferred from homology"/>
<dbReference type="Proteomes" id="UP000095228">
    <property type="component" value="Chromosome"/>
</dbReference>
<keyword evidence="4 10" id="KW-0812">Transmembrane</keyword>
<name>A0A1I7PHN0_9BACT</name>
<dbReference type="Pfam" id="PF07715">
    <property type="entry name" value="Plug"/>
    <property type="match status" value="1"/>
</dbReference>
<evidence type="ECO:0000256" key="7">
    <source>
        <dbReference type="ARBA" id="ARBA00023077"/>
    </source>
</evidence>
<comment type="similarity">
    <text evidence="10 11">Belongs to the TonB-dependent receptor family.</text>
</comment>
<evidence type="ECO:0000256" key="6">
    <source>
        <dbReference type="ARBA" id="ARBA00023065"/>
    </source>
</evidence>
<dbReference type="GO" id="GO:0015889">
    <property type="term" value="P:cobalamin transport"/>
    <property type="evidence" value="ECO:0007669"/>
    <property type="project" value="TreeGrafter"/>
</dbReference>
<keyword evidence="6" id="KW-0406">Ion transport</keyword>
<evidence type="ECO:0000256" key="2">
    <source>
        <dbReference type="ARBA" id="ARBA00022448"/>
    </source>
</evidence>
<evidence type="ECO:0000256" key="12">
    <source>
        <dbReference type="SAM" id="SignalP"/>
    </source>
</evidence>
<dbReference type="PATRIC" id="fig|1838286.3.peg.156"/>
<dbReference type="PANTHER" id="PTHR30069">
    <property type="entry name" value="TONB-DEPENDENT OUTER MEMBRANE RECEPTOR"/>
    <property type="match status" value="1"/>
</dbReference>
<keyword evidence="5 12" id="KW-0732">Signal</keyword>
<dbReference type="InterPro" id="IPR037066">
    <property type="entry name" value="Plug_dom_sf"/>
</dbReference>
<keyword evidence="8 10" id="KW-0472">Membrane</keyword>
<evidence type="ECO:0000256" key="4">
    <source>
        <dbReference type="ARBA" id="ARBA00022692"/>
    </source>
</evidence>
<protein>
    <submittedName>
        <fullName evidence="15">Vitamin B12 transporter BtuB</fullName>
    </submittedName>
</protein>
<reference evidence="15 16" key="1">
    <citation type="submission" date="2016-06" db="EMBL/GenBank/DDBJ databases">
        <title>Three novel species with peptidoglycan cell walls form the new genus Lacunisphaera gen. nov. in the family Opitutaceae of the verrucomicrobial subdivision 4.</title>
        <authorList>
            <person name="Rast P."/>
            <person name="Gloeckner I."/>
            <person name="Jogler M."/>
            <person name="Boedeker C."/>
            <person name="Jeske O."/>
            <person name="Wiegand S."/>
            <person name="Reinhardt R."/>
            <person name="Schumann P."/>
            <person name="Rohde M."/>
            <person name="Spring S."/>
            <person name="Gloeckner F.O."/>
            <person name="Jogler C."/>
        </authorList>
    </citation>
    <scope>NUCLEOTIDE SEQUENCE [LARGE SCALE GENOMIC DNA]</scope>
    <source>
        <strain evidence="15 16">IG16b</strain>
    </source>
</reference>
<dbReference type="AlphaFoldDB" id="A0A1I7PHN0"/>
<comment type="subcellular location">
    <subcellularLocation>
        <location evidence="1 10">Cell outer membrane</location>
        <topology evidence="1 10">Multi-pass membrane protein</topology>
    </subcellularLocation>
</comment>
<dbReference type="KEGG" id="obg:Verru16b_00159"/>